<feature type="domain" description="TonB-dependent receptor plug" evidence="9">
    <location>
        <begin position="81"/>
        <end position="176"/>
    </location>
</feature>
<keyword evidence="10" id="KW-0675">Receptor</keyword>
<organism evidence="10 11">
    <name type="scientific">Agaribacter flavus</name>
    <dbReference type="NCBI Taxonomy" id="1902781"/>
    <lineage>
        <taxon>Bacteria</taxon>
        <taxon>Pseudomonadati</taxon>
        <taxon>Pseudomonadota</taxon>
        <taxon>Gammaproteobacteria</taxon>
        <taxon>Alteromonadales</taxon>
        <taxon>Alteromonadaceae</taxon>
        <taxon>Agaribacter</taxon>
    </lineage>
</organism>
<feature type="domain" description="TonB-dependent receptor-like beta-barrel" evidence="8">
    <location>
        <begin position="709"/>
        <end position="1131"/>
    </location>
</feature>
<keyword evidence="4 6" id="KW-0472">Membrane</keyword>
<sequence>MKNTGTRFKLSALTLAILANSSGVYADQQAAEEEVANTEVNQSPDNSSKKEKDTVEVIKVSGFKGSLLKAMNEKRFSKNVSDSIFAEDIGKSTDQNIADALSRVTGVSIQSQDGEGTRVTVRGANPDQNVITLNGVTLTSSDFNQSVDLSAFSSDVLSSINVVKTPSADHDEGSLGASIQLNTVKPLNVGQDIKRLTLQGRYNDFSEEEDYKISGTFSKTFNDNTFGLLVTAYDETSSIRRDELRISRYTAEQVDIARDLEGKIITNFMALAPTDVEYGLYTNQRNRQGVDATFQYQPTDETDIVLNLNWANQDVIDTNHSVNIRPRVDLKNYQEGVVNVNAVNVFPDSIPTFSDPQEDWATFDPESRTLLKSLGRFGDGGMQRRNGGGTTVNKVANLNVTHYFSDSFSMEVGLNYSNTHLEPTNNVTMNLLNNKVWAQVKARASEYGTPHTGIQPAGYDCTSGICELVFGDGFVSLNDPEVTGDEFSRSAFNPDDIASQGVNWMALSEQEVDDTQRTAFLDFDWEVDFAGITSFEFGAKYSKREKFVDDQLGQFRTTTQPIAITRFDSEGNPIGLKAIITGANIGSITADNFISDEPFPVDDFMAAFGVSRNNITDGWTLVDEEKLLELAYGLDGNNLEVDDSRTRRVNLENFATYFKTNFEYVGGKLTGDVGIRYVRTDVETFGSSGARFYSSTFNRTYDPFVWRQLRNPELDTCNTDNLFAPYPAGQLRFNRIDGNGWDRITDPDNPTRLPQDPAGYPCFDPRTTQNASQGGWWWNWRHSDITTLVQNVFDDDPSVNRDDSIRTFTTVGSNTYDLFLPSLNINYQLADDLIGRFAASKTMSRPPIDSLKPGFNLNEGIWGDAATTTRGSNITLNNPKLLPQESINLDLSLEWYFNESSLLSVAVFHKDMSDFIENETSIVYADDLRDKDLEGYDAANLIRSEEQIREYFAQFPTGYEAIGNAGCMPRRATVGQVSEEWFYDDSDLINYCAIFDARKTINGKGATITGIEFSHSQVYDFLPGIWSGLGSTMNYTYQESATDEQESTIEAGKILPQFPRAWTPKHSYNATVFWEQDGHQIRLAYRGKSDELVNRFSREGAVWQEGNGTFDFSANYKVNENVLISFQAINLTDEGVRRYYTSREHLLGDVDDQGNEIPFNEGNALEDNVNKSRTQLLQTNGRTFRVGLRVNF</sequence>
<evidence type="ECO:0000313" key="10">
    <source>
        <dbReference type="EMBL" id="MFC3122829.1"/>
    </source>
</evidence>
<dbReference type="PROSITE" id="PS01156">
    <property type="entry name" value="TONB_DEPENDENT_REC_2"/>
    <property type="match status" value="1"/>
</dbReference>
<keyword evidence="3 6" id="KW-0798">TonB box</keyword>
<dbReference type="Proteomes" id="UP001595478">
    <property type="component" value="Unassembled WGS sequence"/>
</dbReference>
<dbReference type="InterPro" id="IPR000531">
    <property type="entry name" value="Beta-barrel_TonB"/>
</dbReference>
<dbReference type="Pfam" id="PF07715">
    <property type="entry name" value="Plug"/>
    <property type="match status" value="1"/>
</dbReference>
<dbReference type="InterPro" id="IPR037066">
    <property type="entry name" value="Plug_dom_sf"/>
</dbReference>
<dbReference type="InterPro" id="IPR012910">
    <property type="entry name" value="Plug_dom"/>
</dbReference>
<evidence type="ECO:0000259" key="9">
    <source>
        <dbReference type="Pfam" id="PF07715"/>
    </source>
</evidence>
<evidence type="ECO:0000256" key="3">
    <source>
        <dbReference type="ARBA" id="ARBA00023077"/>
    </source>
</evidence>
<name>A0ABV7FU12_9ALTE</name>
<evidence type="ECO:0000256" key="7">
    <source>
        <dbReference type="SAM" id="SignalP"/>
    </source>
</evidence>
<feature type="signal peptide" evidence="7">
    <location>
        <begin position="1"/>
        <end position="26"/>
    </location>
</feature>
<proteinExistence type="inferred from homology"/>
<dbReference type="InterPro" id="IPR036942">
    <property type="entry name" value="Beta-barrel_TonB_sf"/>
</dbReference>
<dbReference type="Gene3D" id="2.170.130.10">
    <property type="entry name" value="TonB-dependent receptor, plug domain"/>
    <property type="match status" value="1"/>
</dbReference>
<feature type="chain" id="PRO_5046358972" evidence="7">
    <location>
        <begin position="27"/>
        <end position="1192"/>
    </location>
</feature>
<dbReference type="InterPro" id="IPR010104">
    <property type="entry name" value="TonB_rcpt_bac"/>
</dbReference>
<evidence type="ECO:0000256" key="6">
    <source>
        <dbReference type="RuleBase" id="RU003357"/>
    </source>
</evidence>
<comment type="subcellular location">
    <subcellularLocation>
        <location evidence="1 6">Cell outer membrane</location>
    </subcellularLocation>
</comment>
<accession>A0ABV7FU12</accession>
<evidence type="ECO:0000256" key="5">
    <source>
        <dbReference type="ARBA" id="ARBA00023237"/>
    </source>
</evidence>
<keyword evidence="11" id="KW-1185">Reference proteome</keyword>
<reference evidence="11" key="1">
    <citation type="journal article" date="2019" name="Int. J. Syst. Evol. Microbiol.">
        <title>The Global Catalogue of Microorganisms (GCM) 10K type strain sequencing project: providing services to taxonomists for standard genome sequencing and annotation.</title>
        <authorList>
            <consortium name="The Broad Institute Genomics Platform"/>
            <consortium name="The Broad Institute Genome Sequencing Center for Infectious Disease"/>
            <person name="Wu L."/>
            <person name="Ma J."/>
        </authorList>
    </citation>
    <scope>NUCLEOTIDE SEQUENCE [LARGE SCALE GENOMIC DNA]</scope>
    <source>
        <strain evidence="11">KCTC 52473</strain>
    </source>
</reference>
<protein>
    <submittedName>
        <fullName evidence="10">TonB-dependent receptor</fullName>
    </submittedName>
</protein>
<dbReference type="InterPro" id="IPR010917">
    <property type="entry name" value="TonB_rcpt_CS"/>
</dbReference>
<dbReference type="EMBL" id="JBHRSW010000036">
    <property type="protein sequence ID" value="MFC3122829.1"/>
    <property type="molecule type" value="Genomic_DNA"/>
</dbReference>
<keyword evidence="5" id="KW-0998">Cell outer membrane</keyword>
<dbReference type="RefSeq" id="WP_376920959.1">
    <property type="nucleotide sequence ID" value="NZ_JBHRSW010000036.1"/>
</dbReference>
<evidence type="ECO:0000256" key="4">
    <source>
        <dbReference type="ARBA" id="ARBA00023136"/>
    </source>
</evidence>
<comment type="caution">
    <text evidence="10">The sequence shown here is derived from an EMBL/GenBank/DDBJ whole genome shotgun (WGS) entry which is preliminary data.</text>
</comment>
<comment type="similarity">
    <text evidence="6">Belongs to the TonB-dependent receptor family.</text>
</comment>
<dbReference type="NCBIfam" id="TIGR01782">
    <property type="entry name" value="TonB-Xanth-Caul"/>
    <property type="match status" value="1"/>
</dbReference>
<dbReference type="PANTHER" id="PTHR40980">
    <property type="entry name" value="PLUG DOMAIN-CONTAINING PROTEIN"/>
    <property type="match status" value="1"/>
</dbReference>
<evidence type="ECO:0000256" key="1">
    <source>
        <dbReference type="ARBA" id="ARBA00004442"/>
    </source>
</evidence>
<keyword evidence="2 7" id="KW-0732">Signal</keyword>
<dbReference type="SUPFAM" id="SSF56935">
    <property type="entry name" value="Porins"/>
    <property type="match status" value="1"/>
</dbReference>
<evidence type="ECO:0000256" key="2">
    <source>
        <dbReference type="ARBA" id="ARBA00022729"/>
    </source>
</evidence>
<evidence type="ECO:0000259" key="8">
    <source>
        <dbReference type="Pfam" id="PF00593"/>
    </source>
</evidence>
<dbReference type="PANTHER" id="PTHR40980:SF3">
    <property type="entry name" value="TONB-DEPENDENT RECEPTOR-LIKE BETA-BARREL DOMAIN-CONTAINING PROTEIN"/>
    <property type="match status" value="1"/>
</dbReference>
<evidence type="ECO:0000313" key="11">
    <source>
        <dbReference type="Proteomes" id="UP001595478"/>
    </source>
</evidence>
<dbReference type="Gene3D" id="2.40.170.20">
    <property type="entry name" value="TonB-dependent receptor, beta-barrel domain"/>
    <property type="match status" value="1"/>
</dbReference>
<dbReference type="Pfam" id="PF00593">
    <property type="entry name" value="TonB_dep_Rec_b-barrel"/>
    <property type="match status" value="1"/>
</dbReference>
<gene>
    <name evidence="10" type="ORF">ACFOHL_14485</name>
</gene>